<dbReference type="Pfam" id="PF01047">
    <property type="entry name" value="MarR"/>
    <property type="match status" value="1"/>
</dbReference>
<dbReference type="PANTHER" id="PTHR33164">
    <property type="entry name" value="TRANSCRIPTIONAL REGULATOR, MARR FAMILY"/>
    <property type="match status" value="1"/>
</dbReference>
<evidence type="ECO:0000313" key="3">
    <source>
        <dbReference type="EMBL" id="GIQ66296.1"/>
    </source>
</evidence>
<dbReference type="PANTHER" id="PTHR33164:SF99">
    <property type="entry name" value="MARR FAMILY REGULATORY PROTEIN"/>
    <property type="match status" value="1"/>
</dbReference>
<evidence type="ECO:0000313" key="4">
    <source>
        <dbReference type="Proteomes" id="UP000680304"/>
    </source>
</evidence>
<dbReference type="SUPFAM" id="SSF46785">
    <property type="entry name" value="Winged helix' DNA-binding domain"/>
    <property type="match status" value="1"/>
</dbReference>
<dbReference type="PROSITE" id="PS50995">
    <property type="entry name" value="HTH_MARR_2"/>
    <property type="match status" value="1"/>
</dbReference>
<dbReference type="SMART" id="SM00347">
    <property type="entry name" value="HTH_MARR"/>
    <property type="match status" value="1"/>
</dbReference>
<protein>
    <recommendedName>
        <fullName evidence="2">HTH marR-type domain-containing protein</fullName>
    </recommendedName>
</protein>
<proteinExistence type="predicted"/>
<feature type="domain" description="HTH marR-type" evidence="2">
    <location>
        <begin position="3"/>
        <end position="141"/>
    </location>
</feature>
<keyword evidence="4" id="KW-1185">Reference proteome</keyword>
<evidence type="ECO:0000256" key="1">
    <source>
        <dbReference type="ARBA" id="ARBA00023125"/>
    </source>
</evidence>
<dbReference type="InterPro" id="IPR036390">
    <property type="entry name" value="WH_DNA-bd_sf"/>
</dbReference>
<dbReference type="Proteomes" id="UP000680304">
    <property type="component" value="Unassembled WGS sequence"/>
</dbReference>
<dbReference type="RefSeq" id="WP_213530832.1">
    <property type="nucleotide sequence ID" value="NZ_BOVJ01000172.1"/>
</dbReference>
<sequence>MDGNMLEQLIERYEMATFSVNRSLHVILRDRMPAQLTIEQYGVLRYIESRQLCHSSDLAEFMCVGKSAITAIVTRLVDKGLVGRKPDDRDRRIIWLYLTPEGKRMVADCKAAIGRMLAGYIGYFEEKEALGFIETYEKLAAVMAEDERRNRE</sequence>
<dbReference type="InterPro" id="IPR039422">
    <property type="entry name" value="MarR/SlyA-like"/>
</dbReference>
<dbReference type="InterPro" id="IPR036388">
    <property type="entry name" value="WH-like_DNA-bd_sf"/>
</dbReference>
<dbReference type="EMBL" id="BOVJ01000172">
    <property type="protein sequence ID" value="GIQ66296.1"/>
    <property type="molecule type" value="Genomic_DNA"/>
</dbReference>
<reference evidence="3 4" key="1">
    <citation type="submission" date="2021-04" db="EMBL/GenBank/DDBJ databases">
        <title>Draft genome sequence of Paenibacillus cisolokensis, LC2-13A.</title>
        <authorList>
            <person name="Uke A."/>
            <person name="Chhe C."/>
            <person name="Baramee S."/>
            <person name="Kosugi A."/>
        </authorList>
    </citation>
    <scope>NUCLEOTIDE SEQUENCE [LARGE SCALE GENOMIC DNA]</scope>
    <source>
        <strain evidence="3 4">LC2-13A</strain>
    </source>
</reference>
<evidence type="ECO:0000259" key="2">
    <source>
        <dbReference type="PROSITE" id="PS50995"/>
    </source>
</evidence>
<dbReference type="InterPro" id="IPR000835">
    <property type="entry name" value="HTH_MarR-typ"/>
</dbReference>
<comment type="caution">
    <text evidence="3">The sequence shown here is derived from an EMBL/GenBank/DDBJ whole genome shotgun (WGS) entry which is preliminary data.</text>
</comment>
<name>A0ABQ4NDK5_9BACL</name>
<gene>
    <name evidence="3" type="ORF">PACILC2_48640</name>
</gene>
<dbReference type="Gene3D" id="1.10.10.10">
    <property type="entry name" value="Winged helix-like DNA-binding domain superfamily/Winged helix DNA-binding domain"/>
    <property type="match status" value="1"/>
</dbReference>
<keyword evidence="1" id="KW-0238">DNA-binding</keyword>
<accession>A0ABQ4NDK5</accession>
<organism evidence="3 4">
    <name type="scientific">Paenibacillus cisolokensis</name>
    <dbReference type="NCBI Taxonomy" id="1658519"/>
    <lineage>
        <taxon>Bacteria</taxon>
        <taxon>Bacillati</taxon>
        <taxon>Bacillota</taxon>
        <taxon>Bacilli</taxon>
        <taxon>Bacillales</taxon>
        <taxon>Paenibacillaceae</taxon>
        <taxon>Paenibacillus</taxon>
    </lineage>
</organism>